<dbReference type="Pfam" id="PF13392">
    <property type="entry name" value="HNH_3"/>
    <property type="match status" value="1"/>
</dbReference>
<dbReference type="RefSeq" id="WP_380104931.1">
    <property type="nucleotide sequence ID" value="NZ_JBHSIH010000001.1"/>
</dbReference>
<keyword evidence="3" id="KW-1185">Reference proteome</keyword>
<comment type="caution">
    <text evidence="2">The sequence shown here is derived from an EMBL/GenBank/DDBJ whole genome shotgun (WGS) entry which is preliminary data.</text>
</comment>
<keyword evidence="2" id="KW-0378">Hydrolase</keyword>
<dbReference type="Proteomes" id="UP001597287">
    <property type="component" value="Unassembled WGS sequence"/>
</dbReference>
<sequence>MKVNFHDYLSYEPETGRLSWKFTRDGRGCIAGSEVGSVKHDGRYRSFVLRYRRYYVHRVAWELVNGPIPEGLCIDHIDGNGLNNRISNLRVVSLSLNQRNRKTPKSNKTGIPGVVPHSGGFSVHCGGKYIKFSKDFFEACCIRRSAELRMGYL</sequence>
<name>A0ABW5EKX7_9BURK</name>
<dbReference type="GO" id="GO:0004519">
    <property type="term" value="F:endonuclease activity"/>
    <property type="evidence" value="ECO:0007669"/>
    <property type="project" value="UniProtKB-KW"/>
</dbReference>
<dbReference type="SUPFAM" id="SSF54060">
    <property type="entry name" value="His-Me finger endonucleases"/>
    <property type="match status" value="1"/>
</dbReference>
<proteinExistence type="predicted"/>
<dbReference type="Gene3D" id="3.90.75.20">
    <property type="match status" value="1"/>
</dbReference>
<dbReference type="InterPro" id="IPR003615">
    <property type="entry name" value="HNH_nuc"/>
</dbReference>
<accession>A0ABW5EKX7</accession>
<keyword evidence="2" id="KW-0255">Endonuclease</keyword>
<dbReference type="GO" id="GO:0016787">
    <property type="term" value="F:hydrolase activity"/>
    <property type="evidence" value="ECO:0007669"/>
    <property type="project" value="UniProtKB-KW"/>
</dbReference>
<evidence type="ECO:0000259" key="1">
    <source>
        <dbReference type="SMART" id="SM00507"/>
    </source>
</evidence>
<keyword evidence="2" id="KW-0540">Nuclease</keyword>
<dbReference type="SMART" id="SM00507">
    <property type="entry name" value="HNHc"/>
    <property type="match status" value="1"/>
</dbReference>
<gene>
    <name evidence="2" type="ORF">ACFSPV_07015</name>
</gene>
<organism evidence="2 3">
    <name type="scientific">Delftia deserti</name>
    <dbReference type="NCBI Taxonomy" id="1651218"/>
    <lineage>
        <taxon>Bacteria</taxon>
        <taxon>Pseudomonadati</taxon>
        <taxon>Pseudomonadota</taxon>
        <taxon>Betaproteobacteria</taxon>
        <taxon>Burkholderiales</taxon>
        <taxon>Comamonadaceae</taxon>
        <taxon>Delftia</taxon>
    </lineage>
</organism>
<feature type="domain" description="HNH nuclease" evidence="1">
    <location>
        <begin position="50"/>
        <end position="98"/>
    </location>
</feature>
<dbReference type="EMBL" id="JBHUIG010000004">
    <property type="protein sequence ID" value="MFD2318446.1"/>
    <property type="molecule type" value="Genomic_DNA"/>
</dbReference>
<dbReference type="EC" id="3.1.-.-" evidence="2"/>
<dbReference type="InterPro" id="IPR044925">
    <property type="entry name" value="His-Me_finger_sf"/>
</dbReference>
<reference evidence="3" key="1">
    <citation type="journal article" date="2019" name="Int. J. Syst. Evol. Microbiol.">
        <title>The Global Catalogue of Microorganisms (GCM) 10K type strain sequencing project: providing services to taxonomists for standard genome sequencing and annotation.</title>
        <authorList>
            <consortium name="The Broad Institute Genomics Platform"/>
            <consortium name="The Broad Institute Genome Sequencing Center for Infectious Disease"/>
            <person name="Wu L."/>
            <person name="Ma J."/>
        </authorList>
    </citation>
    <scope>NUCLEOTIDE SEQUENCE [LARGE SCALE GENOMIC DNA]</scope>
    <source>
        <strain evidence="3">CCUG 62793</strain>
    </source>
</reference>
<evidence type="ECO:0000313" key="2">
    <source>
        <dbReference type="EMBL" id="MFD2318446.1"/>
    </source>
</evidence>
<protein>
    <submittedName>
        <fullName evidence="2">HNH endonuclease signature motif containing protein</fullName>
        <ecNumber evidence="2">3.1.-.-</ecNumber>
    </submittedName>
</protein>
<evidence type="ECO:0000313" key="3">
    <source>
        <dbReference type="Proteomes" id="UP001597287"/>
    </source>
</evidence>